<accession>A0ACB8T4Y9</accession>
<reference evidence="1" key="1">
    <citation type="submission" date="2021-03" db="EMBL/GenBank/DDBJ databases">
        <authorList>
            <consortium name="DOE Joint Genome Institute"/>
            <person name="Ahrendt S."/>
            <person name="Looney B.P."/>
            <person name="Miyauchi S."/>
            <person name="Morin E."/>
            <person name="Drula E."/>
            <person name="Courty P.E."/>
            <person name="Chicoki N."/>
            <person name="Fauchery L."/>
            <person name="Kohler A."/>
            <person name="Kuo A."/>
            <person name="Labutti K."/>
            <person name="Pangilinan J."/>
            <person name="Lipzen A."/>
            <person name="Riley R."/>
            <person name="Andreopoulos W."/>
            <person name="He G."/>
            <person name="Johnson J."/>
            <person name="Barry K.W."/>
            <person name="Grigoriev I.V."/>
            <person name="Nagy L."/>
            <person name="Hibbett D."/>
            <person name="Henrissat B."/>
            <person name="Matheny P.B."/>
            <person name="Labbe J."/>
            <person name="Martin F."/>
        </authorList>
    </citation>
    <scope>NUCLEOTIDE SEQUENCE</scope>
    <source>
        <strain evidence="1">HHB10654</strain>
    </source>
</reference>
<sequence length="519" mass="58254">MGSLSRLPVELLVKTLTLLDLLDLTACELSCRRLHKIVEGSVLLQYLKHLQIAGVSDRCGSLSVDKRLQALRRREEAWSEIDIRATFKVQVPFRPTGIYDLTGGAILLGTRSSIFSRATTGYAYHVLPSVPDSVVPPSYPWLHHDLELNIVDVGLGVDTHDLVAVLTSSVTNPFYSTNDGETEQLDLRLFSFSTGKPHPLAGQHVIPIASRLWAGGGCSVLIEIVGDHLALLLTFNADRTDMLVLVDWKHGHAHTLRESNYASYMHFAFLSEDTLVFPNVPDHTLELCKIVFPTQEFQPILQTVCVLELPALGEYTTVIRVDCRAEPNPIGCSPAPTRNISRPFHDSPADAIVIFNYLIRDVRRAPLFEELYAFSFTVHRRALLTLTSIPSTVIDYPWEHWGPPVTRWFDFHMFPEALRWITTSAGQRCVARTPGPSSPIIVRDFNPHHIRSGGEEPETLKNGNTRRVITQPSMIDSTVFTQPIISNLPYTETITQERYQYDGLLMDEERIIGLRVCAT</sequence>
<proteinExistence type="predicted"/>
<dbReference type="Proteomes" id="UP000814140">
    <property type="component" value="Unassembled WGS sequence"/>
</dbReference>
<gene>
    <name evidence="1" type="ORF">BV25DRAFT_1801445</name>
</gene>
<keyword evidence="2" id="KW-1185">Reference proteome</keyword>
<evidence type="ECO:0000313" key="1">
    <source>
        <dbReference type="EMBL" id="KAI0063793.1"/>
    </source>
</evidence>
<protein>
    <submittedName>
        <fullName evidence="1">Uncharacterized protein</fullName>
    </submittedName>
</protein>
<comment type="caution">
    <text evidence="1">The sequence shown here is derived from an EMBL/GenBank/DDBJ whole genome shotgun (WGS) entry which is preliminary data.</text>
</comment>
<evidence type="ECO:0000313" key="2">
    <source>
        <dbReference type="Proteomes" id="UP000814140"/>
    </source>
</evidence>
<name>A0ACB8T4Y9_9AGAM</name>
<organism evidence="1 2">
    <name type="scientific">Artomyces pyxidatus</name>
    <dbReference type="NCBI Taxonomy" id="48021"/>
    <lineage>
        <taxon>Eukaryota</taxon>
        <taxon>Fungi</taxon>
        <taxon>Dikarya</taxon>
        <taxon>Basidiomycota</taxon>
        <taxon>Agaricomycotina</taxon>
        <taxon>Agaricomycetes</taxon>
        <taxon>Russulales</taxon>
        <taxon>Auriscalpiaceae</taxon>
        <taxon>Artomyces</taxon>
    </lineage>
</organism>
<dbReference type="EMBL" id="MU277201">
    <property type="protein sequence ID" value="KAI0063793.1"/>
    <property type="molecule type" value="Genomic_DNA"/>
</dbReference>
<reference evidence="1" key="2">
    <citation type="journal article" date="2022" name="New Phytol.">
        <title>Evolutionary transition to the ectomycorrhizal habit in the genomes of a hyperdiverse lineage of mushroom-forming fungi.</title>
        <authorList>
            <person name="Looney B."/>
            <person name="Miyauchi S."/>
            <person name="Morin E."/>
            <person name="Drula E."/>
            <person name="Courty P.E."/>
            <person name="Kohler A."/>
            <person name="Kuo A."/>
            <person name="LaButti K."/>
            <person name="Pangilinan J."/>
            <person name="Lipzen A."/>
            <person name="Riley R."/>
            <person name="Andreopoulos W."/>
            <person name="He G."/>
            <person name="Johnson J."/>
            <person name="Nolan M."/>
            <person name="Tritt A."/>
            <person name="Barry K.W."/>
            <person name="Grigoriev I.V."/>
            <person name="Nagy L.G."/>
            <person name="Hibbett D."/>
            <person name="Henrissat B."/>
            <person name="Matheny P.B."/>
            <person name="Labbe J."/>
            <person name="Martin F.M."/>
        </authorList>
    </citation>
    <scope>NUCLEOTIDE SEQUENCE</scope>
    <source>
        <strain evidence="1">HHB10654</strain>
    </source>
</reference>